<proteinExistence type="predicted"/>
<gene>
    <name evidence="3" type="ORF">D0962_09385</name>
</gene>
<comment type="caution">
    <text evidence="3">The sequence shown here is derived from an EMBL/GenBank/DDBJ whole genome shotgun (WGS) entry which is preliminary data.</text>
</comment>
<feature type="transmembrane region" description="Helical" evidence="1">
    <location>
        <begin position="481"/>
        <end position="503"/>
    </location>
</feature>
<feature type="transmembrane region" description="Helical" evidence="1">
    <location>
        <begin position="523"/>
        <end position="549"/>
    </location>
</feature>
<evidence type="ECO:0000259" key="2">
    <source>
        <dbReference type="PROSITE" id="PS50837"/>
    </source>
</evidence>
<dbReference type="AlphaFoldDB" id="A0A6M0S4K5"/>
<evidence type="ECO:0000256" key="1">
    <source>
        <dbReference type="SAM" id="Phobius"/>
    </source>
</evidence>
<protein>
    <submittedName>
        <fullName evidence="3">NACHT domain-containing protein</fullName>
    </submittedName>
</protein>
<dbReference type="PROSITE" id="PS50837">
    <property type="entry name" value="NACHT"/>
    <property type="match status" value="1"/>
</dbReference>
<keyword evidence="1" id="KW-0812">Transmembrane</keyword>
<accession>A0A6M0S4K5</accession>
<reference evidence="3 4" key="1">
    <citation type="journal article" date="2020" name="Microb. Ecol.">
        <title>Ecogenomics of the Marine Benthic Filamentous Cyanobacterium Adonisia.</title>
        <authorList>
            <person name="Walter J.M."/>
            <person name="Coutinho F.H."/>
            <person name="Leomil L."/>
            <person name="Hargreaves P.I."/>
            <person name="Campeao M.E."/>
            <person name="Vieira V.V."/>
            <person name="Silva B.S."/>
            <person name="Fistarol G.O."/>
            <person name="Salomon P.S."/>
            <person name="Sawabe T."/>
            <person name="Mino S."/>
            <person name="Hosokawa M."/>
            <person name="Miyashita H."/>
            <person name="Maruyama F."/>
            <person name="van Verk M.C."/>
            <person name="Dutilh B.E."/>
            <person name="Thompson C.C."/>
            <person name="Thompson F.L."/>
        </authorList>
    </citation>
    <scope>NUCLEOTIDE SEQUENCE [LARGE SCALE GENOMIC DNA]</scope>
    <source>
        <strain evidence="3 4">CCMR0082</strain>
    </source>
</reference>
<name>A0A6M0S4K5_9CYAN</name>
<dbReference type="EMBL" id="QZCE01000002">
    <property type="protein sequence ID" value="NEZ62993.1"/>
    <property type="molecule type" value="Genomic_DNA"/>
</dbReference>
<dbReference type="InterPro" id="IPR027417">
    <property type="entry name" value="P-loop_NTPase"/>
</dbReference>
<keyword evidence="1" id="KW-0472">Membrane</keyword>
<dbReference type="Gene3D" id="3.40.50.300">
    <property type="entry name" value="P-loop containing nucleotide triphosphate hydrolases"/>
    <property type="match status" value="1"/>
</dbReference>
<dbReference type="SUPFAM" id="SSF52540">
    <property type="entry name" value="P-loop containing nucleoside triphosphate hydrolases"/>
    <property type="match status" value="1"/>
</dbReference>
<keyword evidence="1" id="KW-1133">Transmembrane helix</keyword>
<feature type="transmembrane region" description="Helical" evidence="1">
    <location>
        <begin position="603"/>
        <end position="628"/>
    </location>
</feature>
<dbReference type="Pfam" id="PF05729">
    <property type="entry name" value="NACHT"/>
    <property type="match status" value="1"/>
</dbReference>
<sequence>MSTQPPQQPSQGLNISGSVLEGVQIGGIAGRDMNLTQIQGGVHVTNVFGAVQVDREYTQVGQPQSQQEYRWRQVLLDKVKRFWIDGVLAKSLHTKLFIELGLEDRNDFIENPLSKVQEFPTDSGQTFQTGTTATDIFEDIGAGRTLLILGEPGSGKTVTLLKLAESLIAQAAENLSQPLPVVMNLSSWAKQRKTMAEWLVQELHEIYGASKSLGKTWVAQEQLILLLDGLDEVEPQYRNDCVKALNQFIQEHGLTEMVVCSRIQDYESLTERLKLRSAIFVQPLTSQQIDQTLEQAGDSLSALRIALQKNDELRAFASSPLILSIMSLAYQGSTIEALNQTGTPEAQHKQLFDAYIDRMFTRRGTTRKYSRAQTLYWLTWLAQQMVRASQSVFLIERLQPSWLISRRQRVRYRIISALTFGLIFGLIIGLASGLQGAINVLGSGLLYGVAGGLVVGFGGNIEPVETLKWSWPEARKNLRKWLIIMATLGLMFGVPIGFIAGLIEDLGLELRYELLAQLLEGLFGGVVSGLFFGLMGGLLGSIAGLISGFRGPAIQTSNGVNQGIWKSVRNALLAGLSAGLIFGLIAGLIAGIFGGLVNSLKYGLIYALGTGLVGGVIFGGSACFRHFILRLLLYRQSNSPWNYARFLDYAADRLFMQKVGGGYIFVHRMLMEHFAQMKLESESKAT</sequence>
<feature type="transmembrane region" description="Helical" evidence="1">
    <location>
        <begin position="440"/>
        <end position="461"/>
    </location>
</feature>
<feature type="transmembrane region" description="Helical" evidence="1">
    <location>
        <begin position="570"/>
        <end position="597"/>
    </location>
</feature>
<feature type="transmembrane region" description="Helical" evidence="1">
    <location>
        <begin position="414"/>
        <end position="434"/>
    </location>
</feature>
<dbReference type="InterPro" id="IPR007111">
    <property type="entry name" value="NACHT_NTPase"/>
</dbReference>
<organism evidence="3 4">
    <name type="scientific">Adonisia turfae CCMR0082</name>
    <dbReference type="NCBI Taxonomy" id="2304604"/>
    <lineage>
        <taxon>Bacteria</taxon>
        <taxon>Bacillati</taxon>
        <taxon>Cyanobacteriota</taxon>
        <taxon>Adonisia</taxon>
        <taxon>Adonisia turfae</taxon>
    </lineage>
</organism>
<feature type="domain" description="NACHT" evidence="2">
    <location>
        <begin position="144"/>
        <end position="254"/>
    </location>
</feature>
<dbReference type="RefSeq" id="WP_163662044.1">
    <property type="nucleotide sequence ID" value="NZ_QZCE01000002.1"/>
</dbReference>
<evidence type="ECO:0000313" key="3">
    <source>
        <dbReference type="EMBL" id="NEZ62993.1"/>
    </source>
</evidence>
<evidence type="ECO:0000313" key="4">
    <source>
        <dbReference type="Proteomes" id="UP000473574"/>
    </source>
</evidence>
<dbReference type="Proteomes" id="UP000473574">
    <property type="component" value="Unassembled WGS sequence"/>
</dbReference>